<gene>
    <name evidence="1" type="ORF">BD626DRAFT_222260</name>
</gene>
<dbReference type="Proteomes" id="UP000320762">
    <property type="component" value="Unassembled WGS sequence"/>
</dbReference>
<evidence type="ECO:0008006" key="3">
    <source>
        <dbReference type="Google" id="ProtNLM"/>
    </source>
</evidence>
<evidence type="ECO:0000313" key="2">
    <source>
        <dbReference type="Proteomes" id="UP000320762"/>
    </source>
</evidence>
<proteinExistence type="predicted"/>
<reference evidence="1 2" key="1">
    <citation type="journal article" date="2019" name="New Phytol.">
        <title>Comparative genomics reveals unique wood-decay strategies and fruiting body development in the Schizophyllaceae.</title>
        <authorList>
            <person name="Almasi E."/>
            <person name="Sahu N."/>
            <person name="Krizsan K."/>
            <person name="Balint B."/>
            <person name="Kovacs G.M."/>
            <person name="Kiss B."/>
            <person name="Cseklye J."/>
            <person name="Drula E."/>
            <person name="Henrissat B."/>
            <person name="Nagy I."/>
            <person name="Chovatia M."/>
            <person name="Adam C."/>
            <person name="LaButti K."/>
            <person name="Lipzen A."/>
            <person name="Riley R."/>
            <person name="Grigoriev I.V."/>
            <person name="Nagy L.G."/>
        </authorList>
    </citation>
    <scope>NUCLEOTIDE SEQUENCE [LARGE SCALE GENOMIC DNA]</scope>
    <source>
        <strain evidence="1 2">NL-1724</strain>
    </source>
</reference>
<sequence length="387" mass="44123">MSSTSRIILTQLPQELIDHIVLRVDGSRYLKQCALAHRSMLHMSQRRIFESLAIIITHAKDRIEPSQRLLGVFIASPHLARYVRMFNILAYDIIAQGEAADQDSAGEVALHVILPMLSNLEILHLAFPKRRISNNLVHALALPSLVALTIEADEVHRSILDALPCLQQLHCINVLWISGTETVPLEPALLPIILKLQLTYYHLPSRIEALTDLFTSHGYVDKLISLDVTWFTISYARLDKLLLHCQKTIQQLALRCPRSLGNGQPMPDITVLHDLQELGIMFLGNLEMHLREQQWLWLFETLEFVRPLRKLALHFSEQKPALIVRDPAKWRQLDDLLASPRRKFATVEFSCVERAQKLLQQNLPRTTANLGSNLRIRTGGLSPNFFP</sequence>
<dbReference type="AlphaFoldDB" id="A0A550BXH1"/>
<dbReference type="OrthoDB" id="2745898at2759"/>
<accession>A0A550BXH1</accession>
<protein>
    <recommendedName>
        <fullName evidence="3">F-box domain-containing protein</fullName>
    </recommendedName>
</protein>
<comment type="caution">
    <text evidence="1">The sequence shown here is derived from an EMBL/GenBank/DDBJ whole genome shotgun (WGS) entry which is preliminary data.</text>
</comment>
<dbReference type="EMBL" id="VDMD01000050">
    <property type="protein sequence ID" value="TRM57239.1"/>
    <property type="molecule type" value="Genomic_DNA"/>
</dbReference>
<organism evidence="1 2">
    <name type="scientific">Schizophyllum amplum</name>
    <dbReference type="NCBI Taxonomy" id="97359"/>
    <lineage>
        <taxon>Eukaryota</taxon>
        <taxon>Fungi</taxon>
        <taxon>Dikarya</taxon>
        <taxon>Basidiomycota</taxon>
        <taxon>Agaricomycotina</taxon>
        <taxon>Agaricomycetes</taxon>
        <taxon>Agaricomycetidae</taxon>
        <taxon>Agaricales</taxon>
        <taxon>Schizophyllaceae</taxon>
        <taxon>Schizophyllum</taxon>
    </lineage>
</organism>
<evidence type="ECO:0000313" key="1">
    <source>
        <dbReference type="EMBL" id="TRM57239.1"/>
    </source>
</evidence>
<keyword evidence="2" id="KW-1185">Reference proteome</keyword>
<name>A0A550BXH1_9AGAR</name>